<gene>
    <name evidence="1" type="ORF">Dxin01_00087</name>
</gene>
<dbReference type="RefSeq" id="WP_353540352.1">
    <property type="nucleotide sequence ID" value="NZ_BAABRN010000001.1"/>
</dbReference>
<evidence type="ECO:0000313" key="2">
    <source>
        <dbReference type="Proteomes" id="UP001458946"/>
    </source>
</evidence>
<dbReference type="EMBL" id="BAABRN010000001">
    <property type="protein sequence ID" value="GAA5500366.1"/>
    <property type="molecule type" value="Genomic_DNA"/>
</dbReference>
<accession>A0ABP9V6P8</accession>
<comment type="caution">
    <text evidence="1">The sequence shown here is derived from an EMBL/GenBank/DDBJ whole genome shotgun (WGS) entry which is preliminary data.</text>
</comment>
<proteinExistence type="predicted"/>
<dbReference type="Proteomes" id="UP001458946">
    <property type="component" value="Unassembled WGS sequence"/>
</dbReference>
<sequence>MNYSKSSHKRSFQSNQVFAGRLDLSQSEQLHLRKELRERLGELGLLKPTTHFEFFADPSDGRIVVRCAGLNGIPGGELRLHWYDHDSPPLLGSIIPILLEQLDNQVSAPPEIEVLGDFT</sequence>
<protein>
    <submittedName>
        <fullName evidence="1">Uncharacterized protein</fullName>
    </submittedName>
</protein>
<organism evidence="1 2">
    <name type="scientific">Deinococcus xinjiangensis</name>
    <dbReference type="NCBI Taxonomy" id="457454"/>
    <lineage>
        <taxon>Bacteria</taxon>
        <taxon>Thermotogati</taxon>
        <taxon>Deinococcota</taxon>
        <taxon>Deinococci</taxon>
        <taxon>Deinococcales</taxon>
        <taxon>Deinococcaceae</taxon>
        <taxon>Deinococcus</taxon>
    </lineage>
</organism>
<keyword evidence="2" id="KW-1185">Reference proteome</keyword>
<reference evidence="1 2" key="1">
    <citation type="submission" date="2024-02" db="EMBL/GenBank/DDBJ databases">
        <title>Deinococcus xinjiangensis NBRC 107630.</title>
        <authorList>
            <person name="Ichikawa N."/>
            <person name="Katano-Makiyama Y."/>
            <person name="Hidaka K."/>
        </authorList>
    </citation>
    <scope>NUCLEOTIDE SEQUENCE [LARGE SCALE GENOMIC DNA]</scope>
    <source>
        <strain evidence="1 2">NBRC 107630</strain>
    </source>
</reference>
<name>A0ABP9V6P8_9DEIO</name>
<evidence type="ECO:0000313" key="1">
    <source>
        <dbReference type="EMBL" id="GAA5500366.1"/>
    </source>
</evidence>